<proteinExistence type="predicted"/>
<keyword evidence="2" id="KW-1185">Reference proteome</keyword>
<feature type="region of interest" description="Disordered" evidence="1">
    <location>
        <begin position="33"/>
        <end position="72"/>
    </location>
</feature>
<feature type="compositionally biased region" description="Polar residues" evidence="1">
    <location>
        <begin position="37"/>
        <end position="57"/>
    </location>
</feature>
<evidence type="ECO:0000313" key="2">
    <source>
        <dbReference type="Proteomes" id="UP000046392"/>
    </source>
</evidence>
<evidence type="ECO:0000313" key="3">
    <source>
        <dbReference type="WBParaSite" id="SPAL_0000250500.1"/>
    </source>
</evidence>
<reference evidence="3" key="1">
    <citation type="submission" date="2017-02" db="UniProtKB">
        <authorList>
            <consortium name="WormBaseParasite"/>
        </authorList>
    </citation>
    <scope>IDENTIFICATION</scope>
</reference>
<protein>
    <submittedName>
        <fullName evidence="3">Uncharacterized protein</fullName>
    </submittedName>
</protein>
<dbReference type="WBParaSite" id="SPAL_0000250500.1">
    <property type="protein sequence ID" value="SPAL_0000250500.1"/>
    <property type="gene ID" value="SPAL_0000250500"/>
</dbReference>
<accession>A0A0N5B8Y3</accession>
<sequence length="72" mass="8323">MFPPRKRPLYPSNIEFLYVESCPREGNKRIRLEELSDSTGGQQNYTPRGKPHQQQQPCPRCLAGESGHFKHV</sequence>
<evidence type="ECO:0000256" key="1">
    <source>
        <dbReference type="SAM" id="MobiDB-lite"/>
    </source>
</evidence>
<name>A0A0N5B8Y3_STREA</name>
<dbReference type="AlphaFoldDB" id="A0A0N5B8Y3"/>
<organism evidence="2 3">
    <name type="scientific">Strongyloides papillosus</name>
    <name type="common">Intestinal threadworm</name>
    <dbReference type="NCBI Taxonomy" id="174720"/>
    <lineage>
        <taxon>Eukaryota</taxon>
        <taxon>Metazoa</taxon>
        <taxon>Ecdysozoa</taxon>
        <taxon>Nematoda</taxon>
        <taxon>Chromadorea</taxon>
        <taxon>Rhabditida</taxon>
        <taxon>Tylenchina</taxon>
        <taxon>Panagrolaimomorpha</taxon>
        <taxon>Strongyloidoidea</taxon>
        <taxon>Strongyloididae</taxon>
        <taxon>Strongyloides</taxon>
    </lineage>
</organism>
<dbReference type="Proteomes" id="UP000046392">
    <property type="component" value="Unplaced"/>
</dbReference>